<name>A0A4Y8RFR1_9HYPH</name>
<organism evidence="1 2">
    <name type="scientific">Jiella endophytica</name>
    <dbReference type="NCBI Taxonomy" id="2558362"/>
    <lineage>
        <taxon>Bacteria</taxon>
        <taxon>Pseudomonadati</taxon>
        <taxon>Pseudomonadota</taxon>
        <taxon>Alphaproteobacteria</taxon>
        <taxon>Hyphomicrobiales</taxon>
        <taxon>Aurantimonadaceae</taxon>
        <taxon>Jiella</taxon>
    </lineage>
</organism>
<evidence type="ECO:0000313" key="1">
    <source>
        <dbReference type="EMBL" id="TFF20553.1"/>
    </source>
</evidence>
<sequence length="133" mass="13820">MIWFLLHREGVPTQQGNAATAVEALLQGGEMGNVVIISSPISDLSKVYVGDGVVQVRPQPAISLSKTQIMADGVDAAQISNLPANCSLLVDGVAVPVSGGTATLKSRVARVYSLRVEAWPALPWSATVTAKAP</sequence>
<dbReference type="EMBL" id="SOZD01000005">
    <property type="protein sequence ID" value="TFF20553.1"/>
    <property type="molecule type" value="Genomic_DNA"/>
</dbReference>
<evidence type="ECO:0000313" key="2">
    <source>
        <dbReference type="Proteomes" id="UP000298179"/>
    </source>
</evidence>
<dbReference type="Proteomes" id="UP000298179">
    <property type="component" value="Unassembled WGS sequence"/>
</dbReference>
<proteinExistence type="predicted"/>
<comment type="caution">
    <text evidence="1">The sequence shown here is derived from an EMBL/GenBank/DDBJ whole genome shotgun (WGS) entry which is preliminary data.</text>
</comment>
<accession>A0A4Y8RFR1</accession>
<protein>
    <submittedName>
        <fullName evidence="1">Uncharacterized protein</fullName>
    </submittedName>
</protein>
<dbReference type="RefSeq" id="WP_134763202.1">
    <property type="nucleotide sequence ID" value="NZ_SOZD01000005.1"/>
</dbReference>
<dbReference type="AlphaFoldDB" id="A0A4Y8RFR1"/>
<keyword evidence="2" id="KW-1185">Reference proteome</keyword>
<reference evidence="1 2" key="1">
    <citation type="submission" date="2019-03" db="EMBL/GenBank/DDBJ databases">
        <title>Jiella endophytica sp. nov., a novel endophytic bacterium isolated from root of Ficus microcarpa Linn. f.</title>
        <authorList>
            <person name="Tuo L."/>
        </authorList>
    </citation>
    <scope>NUCLEOTIDE SEQUENCE [LARGE SCALE GENOMIC DNA]</scope>
    <source>
        <strain evidence="1 2">CBS5Q-3</strain>
    </source>
</reference>
<gene>
    <name evidence="1" type="ORF">E3C22_16730</name>
</gene>